<dbReference type="PANTHER" id="PTHR42748:SF7">
    <property type="entry name" value="NMRA LIKE REDOX SENSOR 1-RELATED"/>
    <property type="match status" value="1"/>
</dbReference>
<evidence type="ECO:0000313" key="5">
    <source>
        <dbReference type="Proteomes" id="UP000245946"/>
    </source>
</evidence>
<dbReference type="PANTHER" id="PTHR42748">
    <property type="entry name" value="NITROGEN METABOLITE REPRESSION PROTEIN NMRA FAMILY MEMBER"/>
    <property type="match status" value="1"/>
</dbReference>
<dbReference type="Proteomes" id="UP000245946">
    <property type="component" value="Unassembled WGS sequence"/>
</dbReference>
<dbReference type="OrthoDB" id="9997102at2759"/>
<keyword evidence="5" id="KW-1185">Reference proteome</keyword>
<evidence type="ECO:0000256" key="2">
    <source>
        <dbReference type="ARBA" id="ARBA00022857"/>
    </source>
</evidence>
<dbReference type="InterPro" id="IPR008030">
    <property type="entry name" value="NmrA-like"/>
</dbReference>
<dbReference type="SUPFAM" id="SSF51735">
    <property type="entry name" value="NAD(P)-binding Rossmann-fold domains"/>
    <property type="match status" value="1"/>
</dbReference>
<evidence type="ECO:0000259" key="3">
    <source>
        <dbReference type="Pfam" id="PF05368"/>
    </source>
</evidence>
<dbReference type="GO" id="GO:0005634">
    <property type="term" value="C:nucleus"/>
    <property type="evidence" value="ECO:0007669"/>
    <property type="project" value="TreeGrafter"/>
</dbReference>
<dbReference type="AlphaFoldDB" id="A0A316ZGY2"/>
<dbReference type="Pfam" id="PF05368">
    <property type="entry name" value="NmrA"/>
    <property type="match status" value="1"/>
</dbReference>
<sequence>MSQSPQRVLVFLATGKQGRGVVSALSAAGGYTVLAQTRSAKSGAAKALAKLPGVQLVEAPYDVAQVFDKAAQLGLTTGDAVFSVQKSFDNPEKGLEGEVAQGKAIADAAAERGLHLVYSSVGMGSGSPEARASAERVPHFESKMRIEAHIDELRKSHADWKVTVLRPAAFYDNFAQDQGFMGRLSLSAFAGSVHKPLQLIACSDIGGFVRLALQAPQEYDGLEIAGDELTMEQLQEQFKDVKHRGAPMSFGFLGWALAKGVKEMREMIRFFNETGYAADIAALRQKNPELKTWKQWLEQEYEAEHSA</sequence>
<accession>A0A316ZGY2</accession>
<dbReference type="RefSeq" id="XP_025600587.1">
    <property type="nucleotide sequence ID" value="XM_025741515.1"/>
</dbReference>
<dbReference type="GeneID" id="37269059"/>
<dbReference type="STRING" id="58919.A0A316ZGY2"/>
<name>A0A316ZGY2_9BASI</name>
<evidence type="ECO:0000313" key="4">
    <source>
        <dbReference type="EMBL" id="PWO00309.1"/>
    </source>
</evidence>
<keyword evidence="2" id="KW-0521">NADP</keyword>
<dbReference type="EMBL" id="KZ819285">
    <property type="protein sequence ID" value="PWO00309.1"/>
    <property type="molecule type" value="Genomic_DNA"/>
</dbReference>
<feature type="domain" description="NmrA-like" evidence="3">
    <location>
        <begin position="6"/>
        <end position="290"/>
    </location>
</feature>
<evidence type="ECO:0000256" key="1">
    <source>
        <dbReference type="ARBA" id="ARBA00006328"/>
    </source>
</evidence>
<reference evidence="4 5" key="1">
    <citation type="journal article" date="2018" name="Mol. Biol. Evol.">
        <title>Broad Genomic Sampling Reveals a Smut Pathogenic Ancestry of the Fungal Clade Ustilaginomycotina.</title>
        <authorList>
            <person name="Kijpornyongpan T."/>
            <person name="Mondo S.J."/>
            <person name="Barry K."/>
            <person name="Sandor L."/>
            <person name="Lee J."/>
            <person name="Lipzen A."/>
            <person name="Pangilinan J."/>
            <person name="LaButti K."/>
            <person name="Hainaut M."/>
            <person name="Henrissat B."/>
            <person name="Grigoriev I.V."/>
            <person name="Spatafora J.W."/>
            <person name="Aime M.C."/>
        </authorList>
    </citation>
    <scope>NUCLEOTIDE SEQUENCE [LARGE SCALE GENOMIC DNA]</scope>
    <source>
        <strain evidence="4 5">MCA 4186</strain>
    </source>
</reference>
<organism evidence="4 5">
    <name type="scientific">Tilletiopsis washingtonensis</name>
    <dbReference type="NCBI Taxonomy" id="58919"/>
    <lineage>
        <taxon>Eukaryota</taxon>
        <taxon>Fungi</taxon>
        <taxon>Dikarya</taxon>
        <taxon>Basidiomycota</taxon>
        <taxon>Ustilaginomycotina</taxon>
        <taxon>Exobasidiomycetes</taxon>
        <taxon>Entylomatales</taxon>
        <taxon>Entylomatales incertae sedis</taxon>
        <taxon>Tilletiopsis</taxon>
    </lineage>
</organism>
<gene>
    <name evidence="4" type="ORF">FA09DRAFT_327767</name>
</gene>
<dbReference type="Gene3D" id="3.40.50.720">
    <property type="entry name" value="NAD(P)-binding Rossmann-like Domain"/>
    <property type="match status" value="1"/>
</dbReference>
<dbReference type="Gene3D" id="3.90.25.10">
    <property type="entry name" value="UDP-galactose 4-epimerase, domain 1"/>
    <property type="match status" value="1"/>
</dbReference>
<comment type="similarity">
    <text evidence="1">Belongs to the NmrA-type oxidoreductase family.</text>
</comment>
<dbReference type="InterPro" id="IPR051164">
    <property type="entry name" value="NmrA-like_oxidored"/>
</dbReference>
<protein>
    <submittedName>
        <fullName evidence="4">NAD(P)-binding protein</fullName>
    </submittedName>
</protein>
<dbReference type="InterPro" id="IPR036291">
    <property type="entry name" value="NAD(P)-bd_dom_sf"/>
</dbReference>
<proteinExistence type="inferred from homology"/>